<evidence type="ECO:0000313" key="2">
    <source>
        <dbReference type="EMBL" id="KAJ7753257.1"/>
    </source>
</evidence>
<feature type="region of interest" description="Disordered" evidence="1">
    <location>
        <begin position="475"/>
        <end position="504"/>
    </location>
</feature>
<dbReference type="AlphaFoldDB" id="A0AAD7J2R5"/>
<dbReference type="PANTHER" id="PTHR46579:SF2">
    <property type="entry name" value="C2H2-TYPE DOMAIN-CONTAINING PROTEIN"/>
    <property type="match status" value="1"/>
</dbReference>
<keyword evidence="3" id="KW-1185">Reference proteome</keyword>
<evidence type="ECO:0000313" key="3">
    <source>
        <dbReference type="Proteomes" id="UP001215598"/>
    </source>
</evidence>
<protein>
    <submittedName>
        <fullName evidence="2">Uncharacterized protein</fullName>
    </submittedName>
</protein>
<name>A0AAD7J2R5_9AGAR</name>
<dbReference type="EMBL" id="JARKIB010000056">
    <property type="protein sequence ID" value="KAJ7753257.1"/>
    <property type="molecule type" value="Genomic_DNA"/>
</dbReference>
<evidence type="ECO:0000256" key="1">
    <source>
        <dbReference type="SAM" id="MobiDB-lite"/>
    </source>
</evidence>
<reference evidence="2" key="1">
    <citation type="submission" date="2023-03" db="EMBL/GenBank/DDBJ databases">
        <title>Massive genome expansion in bonnet fungi (Mycena s.s.) driven by repeated elements and novel gene families across ecological guilds.</title>
        <authorList>
            <consortium name="Lawrence Berkeley National Laboratory"/>
            <person name="Harder C.B."/>
            <person name="Miyauchi S."/>
            <person name="Viragh M."/>
            <person name="Kuo A."/>
            <person name="Thoen E."/>
            <person name="Andreopoulos B."/>
            <person name="Lu D."/>
            <person name="Skrede I."/>
            <person name="Drula E."/>
            <person name="Henrissat B."/>
            <person name="Morin E."/>
            <person name="Kohler A."/>
            <person name="Barry K."/>
            <person name="LaButti K."/>
            <person name="Morin E."/>
            <person name="Salamov A."/>
            <person name="Lipzen A."/>
            <person name="Mereny Z."/>
            <person name="Hegedus B."/>
            <person name="Baldrian P."/>
            <person name="Stursova M."/>
            <person name="Weitz H."/>
            <person name="Taylor A."/>
            <person name="Grigoriev I.V."/>
            <person name="Nagy L.G."/>
            <person name="Martin F."/>
            <person name="Kauserud H."/>
        </authorList>
    </citation>
    <scope>NUCLEOTIDE SEQUENCE</scope>
    <source>
        <strain evidence="2">CBHHK182m</strain>
    </source>
</reference>
<sequence length="853" mass="95422">MPDVNQDVSPSVLAPSHPSAQWLPNASSSPAAQSPLPTQTSCQTSYGLCANLAEESPFWFWQLILLAIAWCHLHFHAPHHCCDLLLKVLRNIFICLGTIKSEDKVPVTLTTTFKRLGINEDPEIRAICPRCRRAYPENAPDDLMCSEVPDISPPKPRPVLQSPHLLPSTQIVELLNRDGNEIACESYLTRKPIPGKMSDIMDGKICQSLKGPDGRKFFDIAPDRPDPDELRIGLCFGEDGQTKDAGTHTTGDGLVLRRCAATPSYRPRNLLLTKLSLGPHGETSDEFQRGMAATVADLLMLYDEGIFVKTPKYPQGRRVRIILIAVCCDHPAMCVCGGFSDHRSKKFPCTHDDIQTAAGMKVDAFTARDGEQHRRESAEYAKIPEDDKKARDTFASTYGTKYYEFSHLPYFDPLEMPSWVARLPSKVGYSAGGNLTSDEWKGMLLVFLPLILPHIRTEWFPVAEADHDEAMKRREAKEKGQKNWIADGTTTAKERKNPTPDPKPIRMFKNDPDLLLKLATCCKILLAGTIDNHPDLVKPNFHYTHIFKIIRDFGPVYGFWTFLCERLNKLLKSYDTNNHGDGELEVTFFREFHRDANLRELSQLAQEEGREGLTPEEQCVAANARLVLATDGDVRGTLASMTTEVEDPCVDLDTKFSLGLAVHCDILPYLQRSILEYYNSTYPTIPIIARAAKIGSDTPHFFLHGSVTVHSYFILDGRRIASSASMTDAASSLVQMDAGGTRYVGQIYNILTHHQPGLERPQWLLDIRPELEVFAWDHGKFLRDGDIGPGRISAVLSQACRLTIDWKQQVPVDGLDSDDEESDVDVDTETETQYGTVLKIWFTAGLSRDVIVV</sequence>
<gene>
    <name evidence="2" type="ORF">B0H16DRAFT_1835472</name>
</gene>
<accession>A0AAD7J2R5</accession>
<dbReference type="PANTHER" id="PTHR46579">
    <property type="entry name" value="F5/8 TYPE C DOMAIN-CONTAINING PROTEIN-RELATED"/>
    <property type="match status" value="1"/>
</dbReference>
<proteinExistence type="predicted"/>
<dbReference type="Proteomes" id="UP001215598">
    <property type="component" value="Unassembled WGS sequence"/>
</dbReference>
<comment type="caution">
    <text evidence="2">The sequence shown here is derived from an EMBL/GenBank/DDBJ whole genome shotgun (WGS) entry which is preliminary data.</text>
</comment>
<organism evidence="2 3">
    <name type="scientific">Mycena metata</name>
    <dbReference type="NCBI Taxonomy" id="1033252"/>
    <lineage>
        <taxon>Eukaryota</taxon>
        <taxon>Fungi</taxon>
        <taxon>Dikarya</taxon>
        <taxon>Basidiomycota</taxon>
        <taxon>Agaricomycotina</taxon>
        <taxon>Agaricomycetes</taxon>
        <taxon>Agaricomycetidae</taxon>
        <taxon>Agaricales</taxon>
        <taxon>Marasmiineae</taxon>
        <taxon>Mycenaceae</taxon>
        <taxon>Mycena</taxon>
    </lineage>
</organism>